<proteinExistence type="predicted"/>
<reference evidence="2 3" key="1">
    <citation type="submission" date="2019-03" db="EMBL/GenBank/DDBJ databases">
        <title>Genomic Encyclopedia of Type Strains, Phase IV (KMG-IV): sequencing the most valuable type-strain genomes for metagenomic binning, comparative biology and taxonomic classification.</title>
        <authorList>
            <person name="Goeker M."/>
        </authorList>
    </citation>
    <scope>NUCLEOTIDE SEQUENCE [LARGE SCALE GENOMIC DNA]</scope>
    <source>
        <strain evidence="2 3">DSM 23917</strain>
    </source>
</reference>
<dbReference type="AlphaFoldDB" id="A0A4V2SEW6"/>
<sequence>MLFIVNMLTFATRIYSETLKKLRTIMKWFLPLLFIAYLGGITLFTHSHVVNGVIISHSHPFKGEHEHSEAEVETIFFLSSFFSPSFTVSYATAPVLFVLLCVLSVLSTEHIKCRNSNKTISLRAPPFSF</sequence>
<evidence type="ECO:0000256" key="1">
    <source>
        <dbReference type="SAM" id="Phobius"/>
    </source>
</evidence>
<dbReference type="Proteomes" id="UP000295600">
    <property type="component" value="Unassembled WGS sequence"/>
</dbReference>
<keyword evidence="1" id="KW-0812">Transmembrane</keyword>
<gene>
    <name evidence="2" type="ORF">EV202_10616</name>
</gene>
<name>A0A4V2SEW6_9BACE</name>
<dbReference type="EMBL" id="SLXB01000006">
    <property type="protein sequence ID" value="TCO93725.1"/>
    <property type="molecule type" value="Genomic_DNA"/>
</dbReference>
<feature type="transmembrane region" description="Helical" evidence="1">
    <location>
        <begin position="28"/>
        <end position="49"/>
    </location>
</feature>
<comment type="caution">
    <text evidence="2">The sequence shown here is derived from an EMBL/GenBank/DDBJ whole genome shotgun (WGS) entry which is preliminary data.</text>
</comment>
<keyword evidence="1" id="KW-0472">Membrane</keyword>
<accession>A0A4V2SEW6</accession>
<protein>
    <recommendedName>
        <fullName evidence="4">Transmembrane protein</fullName>
    </recommendedName>
</protein>
<organism evidence="2 3">
    <name type="scientific">Prevotella heparinolytica</name>
    <dbReference type="NCBI Taxonomy" id="28113"/>
    <lineage>
        <taxon>Bacteria</taxon>
        <taxon>Pseudomonadati</taxon>
        <taxon>Bacteroidota</taxon>
        <taxon>Bacteroidia</taxon>
        <taxon>Bacteroidales</taxon>
        <taxon>Bacteroidaceae</taxon>
        <taxon>Bacteroides</taxon>
    </lineage>
</organism>
<evidence type="ECO:0008006" key="4">
    <source>
        <dbReference type="Google" id="ProtNLM"/>
    </source>
</evidence>
<evidence type="ECO:0000313" key="3">
    <source>
        <dbReference type="Proteomes" id="UP000295600"/>
    </source>
</evidence>
<keyword evidence="1" id="KW-1133">Transmembrane helix</keyword>
<feature type="transmembrane region" description="Helical" evidence="1">
    <location>
        <begin position="87"/>
        <end position="106"/>
    </location>
</feature>
<evidence type="ECO:0000313" key="2">
    <source>
        <dbReference type="EMBL" id="TCO93725.1"/>
    </source>
</evidence>